<organism evidence="14 15">
    <name type="scientific">Lichenicola cladoniae</name>
    <dbReference type="NCBI Taxonomy" id="1484109"/>
    <lineage>
        <taxon>Bacteria</taxon>
        <taxon>Pseudomonadati</taxon>
        <taxon>Pseudomonadota</taxon>
        <taxon>Alphaproteobacteria</taxon>
        <taxon>Acetobacterales</taxon>
        <taxon>Acetobacteraceae</taxon>
        <taxon>Lichenicola</taxon>
    </lineage>
</organism>
<evidence type="ECO:0000256" key="3">
    <source>
        <dbReference type="ARBA" id="ARBA00019439"/>
    </source>
</evidence>
<protein>
    <recommendedName>
        <fullName evidence="3">Magnesium transport protein CorA</fullName>
    </recommendedName>
</protein>
<dbReference type="FunFam" id="1.20.58.340:FF:000001">
    <property type="entry name" value="Magnesium transport protein CorA"/>
    <property type="match status" value="1"/>
</dbReference>
<evidence type="ECO:0000256" key="11">
    <source>
        <dbReference type="ARBA" id="ARBA00023136"/>
    </source>
</evidence>
<dbReference type="GO" id="GO:0005886">
    <property type="term" value="C:plasma membrane"/>
    <property type="evidence" value="ECO:0007669"/>
    <property type="project" value="UniProtKB-SubCell"/>
</dbReference>
<dbReference type="InterPro" id="IPR045863">
    <property type="entry name" value="CorA_TM1_TM2"/>
</dbReference>
<feature type="transmembrane region" description="Helical" evidence="13">
    <location>
        <begin position="261"/>
        <end position="281"/>
    </location>
</feature>
<dbReference type="InterPro" id="IPR002523">
    <property type="entry name" value="MgTranspt_CorA/ZnTranspt_ZntB"/>
</dbReference>
<name>A0A6M8HUJ4_9PROT</name>
<dbReference type="GO" id="GO:0015099">
    <property type="term" value="F:nickel cation transmembrane transporter activity"/>
    <property type="evidence" value="ECO:0007669"/>
    <property type="project" value="TreeGrafter"/>
</dbReference>
<dbReference type="GO" id="GO:0015095">
    <property type="term" value="F:magnesium ion transmembrane transporter activity"/>
    <property type="evidence" value="ECO:0007669"/>
    <property type="project" value="TreeGrafter"/>
</dbReference>
<evidence type="ECO:0000256" key="7">
    <source>
        <dbReference type="ARBA" id="ARBA00022692"/>
    </source>
</evidence>
<keyword evidence="8" id="KW-0460">Magnesium</keyword>
<dbReference type="SUPFAM" id="SSF143865">
    <property type="entry name" value="CorA soluble domain-like"/>
    <property type="match status" value="1"/>
</dbReference>
<evidence type="ECO:0000256" key="8">
    <source>
        <dbReference type="ARBA" id="ARBA00022842"/>
    </source>
</evidence>
<dbReference type="CDD" id="cd12837">
    <property type="entry name" value="EcCorA-like_u1"/>
    <property type="match status" value="1"/>
</dbReference>
<keyword evidence="4" id="KW-0813">Transport</keyword>
<comment type="subcellular location">
    <subcellularLocation>
        <location evidence="1">Cell inner membrane</location>
        <topology evidence="1">Multi-pass membrane protein</topology>
    </subcellularLocation>
</comment>
<dbReference type="Proteomes" id="UP000500767">
    <property type="component" value="Chromosome"/>
</dbReference>
<keyword evidence="15" id="KW-1185">Reference proteome</keyword>
<comment type="similarity">
    <text evidence="2">Belongs to the CorA metal ion transporter (MIT) (TC 1.A.35) family.</text>
</comment>
<feature type="transmembrane region" description="Helical" evidence="13">
    <location>
        <begin position="293"/>
        <end position="314"/>
    </location>
</feature>
<comment type="catalytic activity">
    <reaction evidence="12">
        <text>Mg(2+)(in) = Mg(2+)(out)</text>
        <dbReference type="Rhea" id="RHEA:29827"/>
        <dbReference type="ChEBI" id="CHEBI:18420"/>
    </reaction>
</comment>
<keyword evidence="5" id="KW-1003">Cell membrane</keyword>
<gene>
    <name evidence="14" type="ORF">HN018_21310</name>
</gene>
<reference evidence="14 15" key="1">
    <citation type="journal article" date="2014" name="World J. Microbiol. Biotechnol.">
        <title>Biodiversity and physiological characteristics of Antarctic and Arctic lichens-associated bacteria.</title>
        <authorList>
            <person name="Lee Y.M."/>
            <person name="Kim E.H."/>
            <person name="Lee H.K."/>
            <person name="Hong S.G."/>
        </authorList>
    </citation>
    <scope>NUCLEOTIDE SEQUENCE [LARGE SCALE GENOMIC DNA]</scope>
    <source>
        <strain evidence="14 15">PAMC 26569</strain>
    </source>
</reference>
<dbReference type="PANTHER" id="PTHR47685:SF1">
    <property type="entry name" value="MAGNESIUM TRANSPORT PROTEIN CORA"/>
    <property type="match status" value="1"/>
</dbReference>
<keyword evidence="6" id="KW-0997">Cell inner membrane</keyword>
<keyword evidence="7 13" id="KW-0812">Transmembrane</keyword>
<keyword evidence="10" id="KW-0406">Ion transport</keyword>
<evidence type="ECO:0000256" key="9">
    <source>
        <dbReference type="ARBA" id="ARBA00022989"/>
    </source>
</evidence>
<proteinExistence type="inferred from homology"/>
<evidence type="ECO:0000256" key="2">
    <source>
        <dbReference type="ARBA" id="ARBA00009765"/>
    </source>
</evidence>
<evidence type="ECO:0000256" key="5">
    <source>
        <dbReference type="ARBA" id="ARBA00022475"/>
    </source>
</evidence>
<dbReference type="RefSeq" id="WP_171836929.1">
    <property type="nucleotide sequence ID" value="NZ_CP053708.1"/>
</dbReference>
<dbReference type="Gene3D" id="1.20.58.340">
    <property type="entry name" value="Magnesium transport protein CorA, transmembrane region"/>
    <property type="match status" value="1"/>
</dbReference>
<evidence type="ECO:0000256" key="6">
    <source>
        <dbReference type="ARBA" id="ARBA00022519"/>
    </source>
</evidence>
<evidence type="ECO:0000256" key="4">
    <source>
        <dbReference type="ARBA" id="ARBA00022448"/>
    </source>
</evidence>
<dbReference type="EMBL" id="CP053708">
    <property type="protein sequence ID" value="QKE92234.1"/>
    <property type="molecule type" value="Genomic_DNA"/>
</dbReference>
<evidence type="ECO:0000256" key="10">
    <source>
        <dbReference type="ARBA" id="ARBA00023065"/>
    </source>
</evidence>
<accession>A0A6M8HUJ4</accession>
<dbReference type="KEGG" id="lck:HN018_21310"/>
<keyword evidence="9 13" id="KW-1133">Transmembrane helix</keyword>
<evidence type="ECO:0000313" key="14">
    <source>
        <dbReference type="EMBL" id="QKE92234.1"/>
    </source>
</evidence>
<dbReference type="InterPro" id="IPR050829">
    <property type="entry name" value="CorA_MIT"/>
</dbReference>
<dbReference type="AlphaFoldDB" id="A0A6M8HUJ4"/>
<dbReference type="GO" id="GO:0015087">
    <property type="term" value="F:cobalt ion transmembrane transporter activity"/>
    <property type="evidence" value="ECO:0007669"/>
    <property type="project" value="TreeGrafter"/>
</dbReference>
<evidence type="ECO:0000256" key="13">
    <source>
        <dbReference type="SAM" id="Phobius"/>
    </source>
</evidence>
<sequence>MFLAHPSGGPPIAVTSEAESDEAAWLDLLNPTEEERALAAAITGLRMPTRQDVEEIESSSRVYMEEQTFYLSTPLVRRIDDVSFTSPVGFVLSHDRLVSIRYTDFPVFETVSRRMSGHTSPHGSADTLVMLLEGFIDRIADLLELSARDLDQLSKGVFHSAEPSGQNVDRLLRDMLQKVGKEADLISSARDSLLGLQRIILYISENTERACPERLAGRLRLLGKDIGSLTDYAIQMSNKVQFLLDATLGFINIEQSNGIKILTVVSIVGIPPTLIASIYGMNFKNIPELNWSFGYEYALVLMGATIVLPLIWFWRKGWLGWR</sequence>
<dbReference type="SUPFAM" id="SSF144083">
    <property type="entry name" value="Magnesium transport protein CorA, transmembrane region"/>
    <property type="match status" value="1"/>
</dbReference>
<dbReference type="Gene3D" id="3.30.460.20">
    <property type="entry name" value="CorA soluble domain-like"/>
    <property type="match status" value="1"/>
</dbReference>
<evidence type="ECO:0000256" key="12">
    <source>
        <dbReference type="ARBA" id="ARBA00034269"/>
    </source>
</evidence>
<keyword evidence="11 13" id="KW-0472">Membrane</keyword>
<evidence type="ECO:0000313" key="15">
    <source>
        <dbReference type="Proteomes" id="UP000500767"/>
    </source>
</evidence>
<dbReference type="PANTHER" id="PTHR47685">
    <property type="entry name" value="MAGNESIUM TRANSPORT PROTEIN CORA"/>
    <property type="match status" value="1"/>
</dbReference>
<dbReference type="Pfam" id="PF01544">
    <property type="entry name" value="CorA"/>
    <property type="match status" value="1"/>
</dbReference>
<evidence type="ECO:0000256" key="1">
    <source>
        <dbReference type="ARBA" id="ARBA00004429"/>
    </source>
</evidence>
<dbReference type="InterPro" id="IPR045861">
    <property type="entry name" value="CorA_cytoplasmic_dom"/>
</dbReference>